<evidence type="ECO:0000256" key="7">
    <source>
        <dbReference type="ARBA" id="ARBA00053401"/>
    </source>
</evidence>
<evidence type="ECO:0000256" key="2">
    <source>
        <dbReference type="ARBA" id="ARBA00009054"/>
    </source>
</evidence>
<dbReference type="SUPFAM" id="SSF58014">
    <property type="entry name" value="Coiled-coil domain of nucleotide exchange factor GrpE"/>
    <property type="match status" value="1"/>
</dbReference>
<dbReference type="InterPro" id="IPR013805">
    <property type="entry name" value="GrpE_CC"/>
</dbReference>
<dbReference type="EMBL" id="LGSS01000003">
    <property type="protein sequence ID" value="KNF09359.1"/>
    <property type="molecule type" value="Genomic_DNA"/>
</dbReference>
<dbReference type="STRING" id="1503.CLPU_3c01370"/>
<evidence type="ECO:0000256" key="9">
    <source>
        <dbReference type="ARBA" id="ARBA00076414"/>
    </source>
</evidence>
<dbReference type="NCBIfam" id="NF010738">
    <property type="entry name" value="PRK14140.1"/>
    <property type="match status" value="1"/>
</dbReference>
<reference evidence="15" key="1">
    <citation type="submission" date="2015-07" db="EMBL/GenBank/DDBJ databases">
        <title>Draft genome sequence of the purine-degrading Gottschalkia purinilyticum DSM 1384 (formerly Clostridium purinilyticum).</title>
        <authorList>
            <person name="Poehlein A."/>
            <person name="Schiel-Bengelsdorf B."/>
            <person name="Bengelsdorf F.R."/>
            <person name="Daniel R."/>
            <person name="Duerre P."/>
        </authorList>
    </citation>
    <scope>NUCLEOTIDE SEQUENCE [LARGE SCALE GENOMIC DNA]</scope>
    <source>
        <strain evidence="15">DSM 1384</strain>
    </source>
</reference>
<evidence type="ECO:0000256" key="12">
    <source>
        <dbReference type="RuleBase" id="RU004478"/>
    </source>
</evidence>
<evidence type="ECO:0000256" key="8">
    <source>
        <dbReference type="ARBA" id="ARBA00072274"/>
    </source>
</evidence>
<accession>A0A0L0WD01</accession>
<dbReference type="GO" id="GO:0005737">
    <property type="term" value="C:cytoplasm"/>
    <property type="evidence" value="ECO:0007669"/>
    <property type="project" value="UniProtKB-SubCell"/>
</dbReference>
<protein>
    <recommendedName>
        <fullName evidence="8 10">Protein GrpE</fullName>
    </recommendedName>
    <alternativeName>
        <fullName evidence="9 10">HSP-70 cofactor</fullName>
    </alternativeName>
</protein>
<evidence type="ECO:0000256" key="5">
    <source>
        <dbReference type="ARBA" id="ARBA00023016"/>
    </source>
</evidence>
<evidence type="ECO:0000256" key="1">
    <source>
        <dbReference type="ARBA" id="ARBA00004496"/>
    </source>
</evidence>
<dbReference type="GO" id="GO:0006457">
    <property type="term" value="P:protein folding"/>
    <property type="evidence" value="ECO:0007669"/>
    <property type="project" value="InterPro"/>
</dbReference>
<feature type="coiled-coil region" evidence="13">
    <location>
        <begin position="35"/>
        <end position="76"/>
    </location>
</feature>
<evidence type="ECO:0000256" key="6">
    <source>
        <dbReference type="ARBA" id="ARBA00023186"/>
    </source>
</evidence>
<comment type="function">
    <text evidence="7 10 11">Participates actively in the response to hyperosmotic and heat shock by preventing the aggregation of stress-denatured proteins, in association with DnaK and GrpE. It is the nucleotide exchange factor for DnaK and may function as a thermosensor. Unfolded proteins bind initially to DnaJ; upon interaction with the DnaJ-bound protein, DnaK hydrolyzes its bound ATP, resulting in the formation of a stable complex. GrpE releases ADP from DnaK; ATP binding to DnaK triggers the release of the substrate protein, thus completing the reaction cycle. Several rounds of ATP-dependent interactions between DnaJ, DnaK and GrpE are required for fully efficient folding.</text>
</comment>
<dbReference type="PRINTS" id="PR00773">
    <property type="entry name" value="GRPEPROTEIN"/>
</dbReference>
<comment type="caution">
    <text evidence="14">The sequence shown here is derived from an EMBL/GenBank/DDBJ whole genome shotgun (WGS) entry which is preliminary data.</text>
</comment>
<dbReference type="CDD" id="cd00446">
    <property type="entry name" value="GrpE"/>
    <property type="match status" value="1"/>
</dbReference>
<dbReference type="RefSeq" id="WP_050354352.1">
    <property type="nucleotide sequence ID" value="NZ_LGSS01000003.1"/>
</dbReference>
<proteinExistence type="inferred from homology"/>
<organism evidence="14 15">
    <name type="scientific">Gottschalkia purinilytica</name>
    <name type="common">Clostridium purinilyticum</name>
    <dbReference type="NCBI Taxonomy" id="1503"/>
    <lineage>
        <taxon>Bacteria</taxon>
        <taxon>Bacillati</taxon>
        <taxon>Bacillota</taxon>
        <taxon>Tissierellia</taxon>
        <taxon>Tissierellales</taxon>
        <taxon>Gottschalkiaceae</taxon>
        <taxon>Gottschalkia</taxon>
    </lineage>
</organism>
<evidence type="ECO:0000256" key="3">
    <source>
        <dbReference type="ARBA" id="ARBA00011738"/>
    </source>
</evidence>
<dbReference type="AlphaFoldDB" id="A0A0L0WD01"/>
<comment type="similarity">
    <text evidence="2 10 12">Belongs to the GrpE family.</text>
</comment>
<dbReference type="InterPro" id="IPR009012">
    <property type="entry name" value="GrpE_head"/>
</dbReference>
<sequence length="193" mass="22510">MSNEDITKKDDLVNDELEDEICEEADSNLEATIKEANENENIQELKSKYENSIKDMEELNNRFLRLQADFTNYKKRVEKEKESTIAYAVENLLTQILPVLDNFDRALSVECSDENKALYEGMEMVYKQFIDILKNHGLEEIEALNEKFDPNYHYAVSQQESNEHEEDTIIQVLGKGYKLKDKVIRPSMVMVSK</sequence>
<dbReference type="PROSITE" id="PS01071">
    <property type="entry name" value="GRPE"/>
    <property type="match status" value="1"/>
</dbReference>
<keyword evidence="5 10" id="KW-0346">Stress response</keyword>
<evidence type="ECO:0000313" key="15">
    <source>
        <dbReference type="Proteomes" id="UP000037267"/>
    </source>
</evidence>
<dbReference type="FunFam" id="2.30.22.10:FF:000001">
    <property type="entry name" value="Protein GrpE"/>
    <property type="match status" value="1"/>
</dbReference>
<dbReference type="Pfam" id="PF01025">
    <property type="entry name" value="GrpE"/>
    <property type="match status" value="1"/>
</dbReference>
<gene>
    <name evidence="10" type="primary">grpE</name>
    <name evidence="14" type="ORF">CLPU_3c01370</name>
</gene>
<dbReference type="Gene3D" id="2.30.22.10">
    <property type="entry name" value="Head domain of nucleotide exchange factor GrpE"/>
    <property type="match status" value="1"/>
</dbReference>
<comment type="subunit">
    <text evidence="3 10">Homodimer.</text>
</comment>
<dbReference type="PATRIC" id="fig|1503.3.peg.2002"/>
<evidence type="ECO:0000313" key="14">
    <source>
        <dbReference type="EMBL" id="KNF09359.1"/>
    </source>
</evidence>
<name>A0A0L0WD01_GOTPU</name>
<keyword evidence="13" id="KW-0175">Coiled coil</keyword>
<comment type="subcellular location">
    <subcellularLocation>
        <location evidence="1 10">Cytoplasm</location>
    </subcellularLocation>
</comment>
<evidence type="ECO:0000256" key="13">
    <source>
        <dbReference type="SAM" id="Coils"/>
    </source>
</evidence>
<keyword evidence="15" id="KW-1185">Reference proteome</keyword>
<dbReference type="GO" id="GO:0051087">
    <property type="term" value="F:protein-folding chaperone binding"/>
    <property type="evidence" value="ECO:0007669"/>
    <property type="project" value="InterPro"/>
</dbReference>
<dbReference type="HAMAP" id="MF_01151">
    <property type="entry name" value="GrpE"/>
    <property type="match status" value="1"/>
</dbReference>
<dbReference type="GO" id="GO:0042803">
    <property type="term" value="F:protein homodimerization activity"/>
    <property type="evidence" value="ECO:0007669"/>
    <property type="project" value="InterPro"/>
</dbReference>
<dbReference type="PANTHER" id="PTHR21237:SF23">
    <property type="entry name" value="GRPE PROTEIN HOMOLOG, MITOCHONDRIAL"/>
    <property type="match status" value="1"/>
</dbReference>
<keyword evidence="6 10" id="KW-0143">Chaperone</keyword>
<dbReference type="InterPro" id="IPR000740">
    <property type="entry name" value="GrpE"/>
</dbReference>
<dbReference type="SUPFAM" id="SSF51064">
    <property type="entry name" value="Head domain of nucleotide exchange factor GrpE"/>
    <property type="match status" value="1"/>
</dbReference>
<dbReference type="PANTHER" id="PTHR21237">
    <property type="entry name" value="GRPE PROTEIN"/>
    <property type="match status" value="1"/>
</dbReference>
<keyword evidence="4 10" id="KW-0963">Cytoplasm</keyword>
<evidence type="ECO:0000256" key="11">
    <source>
        <dbReference type="RuleBase" id="RU000639"/>
    </source>
</evidence>
<evidence type="ECO:0000256" key="4">
    <source>
        <dbReference type="ARBA" id="ARBA00022490"/>
    </source>
</evidence>
<dbReference type="GO" id="GO:0000774">
    <property type="term" value="F:adenyl-nucleotide exchange factor activity"/>
    <property type="evidence" value="ECO:0007669"/>
    <property type="project" value="InterPro"/>
</dbReference>
<dbReference type="GO" id="GO:0051082">
    <property type="term" value="F:unfolded protein binding"/>
    <property type="evidence" value="ECO:0007669"/>
    <property type="project" value="TreeGrafter"/>
</dbReference>
<dbReference type="Gene3D" id="3.90.20.20">
    <property type="match status" value="1"/>
</dbReference>
<evidence type="ECO:0000256" key="10">
    <source>
        <dbReference type="HAMAP-Rule" id="MF_01151"/>
    </source>
</evidence>
<dbReference type="Proteomes" id="UP000037267">
    <property type="component" value="Unassembled WGS sequence"/>
</dbReference>